<dbReference type="SMART" id="SM00212">
    <property type="entry name" value="UBCc"/>
    <property type="match status" value="1"/>
</dbReference>
<gene>
    <name evidence="3" type="ORF">PCOAH_00050060</name>
</gene>
<dbReference type="KEGG" id="pcot:PCOAH_00050060"/>
<feature type="domain" description="UBC core" evidence="2">
    <location>
        <begin position="174"/>
        <end position="318"/>
    </location>
</feature>
<dbReference type="OrthoDB" id="406833at2759"/>
<dbReference type="FunFam" id="3.10.110.10:FF:000072">
    <property type="entry name" value="Ubiquitin-conjugating enzyme E2 W"/>
    <property type="match status" value="1"/>
</dbReference>
<name>A0A1B1E671_9APIC</name>
<dbReference type="EMBL" id="CP016251">
    <property type="protein sequence ID" value="ANQ10495.1"/>
    <property type="molecule type" value="Genomic_DNA"/>
</dbReference>
<dbReference type="Pfam" id="PF09409">
    <property type="entry name" value="PUB"/>
    <property type="match status" value="1"/>
</dbReference>
<protein>
    <recommendedName>
        <fullName evidence="2">UBC core domain-containing protein</fullName>
    </recommendedName>
</protein>
<dbReference type="InterPro" id="IPR000608">
    <property type="entry name" value="UBC"/>
</dbReference>
<evidence type="ECO:0000313" key="3">
    <source>
        <dbReference type="EMBL" id="ANQ10495.1"/>
    </source>
</evidence>
<feature type="compositionally biased region" description="Basic and acidic residues" evidence="1">
    <location>
        <begin position="157"/>
        <end position="167"/>
    </location>
</feature>
<dbReference type="InterPro" id="IPR016135">
    <property type="entry name" value="UBQ-conjugating_enzyme/RWD"/>
</dbReference>
<dbReference type="RefSeq" id="XP_019917190.1">
    <property type="nucleotide sequence ID" value="XM_020061788.1"/>
</dbReference>
<dbReference type="Pfam" id="PF00179">
    <property type="entry name" value="UQ_con"/>
    <property type="match status" value="1"/>
</dbReference>
<dbReference type="SMART" id="SM00580">
    <property type="entry name" value="PUG"/>
    <property type="match status" value="1"/>
</dbReference>
<dbReference type="Proteomes" id="UP000092716">
    <property type="component" value="Chromosome 13"/>
</dbReference>
<accession>A0A1B1E671</accession>
<sequence>MLHVYTCCACLSCASPQLFHFFISFYFLHFDVQNDQKREILNVLIHILQKIIENPSRAKFRSLKKDNRTFINKLLHFNGSDAVLRCLGFEEDEEKWFFPVTNDHTLTRNLSEIQGYVKDNTYVSHKSESVSEESQSNHVKEFRNSLNGHSLSSNRNNSEETIKKNPDEIKLGGLSKRRLEKERLELLNENENTIKLIQEYSDKWIIQIKGAENTLYSNETFKMQFKFTEKYPIESPEVIFIGEPPIHPHIYSNGHICLSILYDHWSPVLSVNSICLSIISMLSSCTKKRKPIDDMLYCSAGTKVSPKNMRWMFHDDKV</sequence>
<dbReference type="AlphaFoldDB" id="A0A1B1E671"/>
<dbReference type="InterPro" id="IPR036339">
    <property type="entry name" value="PUB-like_dom_sf"/>
</dbReference>
<keyword evidence="4" id="KW-1185">Reference proteome</keyword>
<proteinExistence type="predicted"/>
<dbReference type="InterPro" id="IPR018997">
    <property type="entry name" value="PUB_domain"/>
</dbReference>
<dbReference type="CDD" id="cd23808">
    <property type="entry name" value="UBCc_UBE2W"/>
    <property type="match status" value="1"/>
</dbReference>
<feature type="region of interest" description="Disordered" evidence="1">
    <location>
        <begin position="146"/>
        <end position="167"/>
    </location>
</feature>
<dbReference type="Gene3D" id="1.20.58.2190">
    <property type="match status" value="1"/>
</dbReference>
<dbReference type="PANTHER" id="PTHR24067">
    <property type="entry name" value="UBIQUITIN-CONJUGATING ENZYME E2"/>
    <property type="match status" value="1"/>
</dbReference>
<dbReference type="SUPFAM" id="SSF143503">
    <property type="entry name" value="PUG domain-like"/>
    <property type="match status" value="1"/>
</dbReference>
<reference evidence="4" key="1">
    <citation type="submission" date="2016-06" db="EMBL/GenBank/DDBJ databases">
        <title>First high quality genome sequence of Plasmodium coatneyi using continuous long reads from single molecule, real-time sequencing.</title>
        <authorList>
            <person name="Chien J.-T."/>
            <person name="Pakala S.B."/>
            <person name="Geraldo J.A."/>
            <person name="Lapp S.A."/>
            <person name="Barnwell J.W."/>
            <person name="Kissinger J.C."/>
            <person name="Galinski M.R."/>
            <person name="Humphrey J.C."/>
        </authorList>
    </citation>
    <scope>NUCLEOTIDE SEQUENCE [LARGE SCALE GENOMIC DNA]</scope>
    <source>
        <strain evidence="4">Hackeri</strain>
    </source>
</reference>
<evidence type="ECO:0000313" key="4">
    <source>
        <dbReference type="Proteomes" id="UP000092716"/>
    </source>
</evidence>
<dbReference type="GeneID" id="30911740"/>
<dbReference type="Gene3D" id="3.10.110.10">
    <property type="entry name" value="Ubiquitin Conjugating Enzyme"/>
    <property type="match status" value="1"/>
</dbReference>
<dbReference type="VEuPathDB" id="PlasmoDB:PCOAH_00050060"/>
<dbReference type="CDD" id="cd09212">
    <property type="entry name" value="PUB"/>
    <property type="match status" value="1"/>
</dbReference>
<evidence type="ECO:0000256" key="1">
    <source>
        <dbReference type="SAM" id="MobiDB-lite"/>
    </source>
</evidence>
<dbReference type="SUPFAM" id="SSF54495">
    <property type="entry name" value="UBC-like"/>
    <property type="match status" value="1"/>
</dbReference>
<feature type="compositionally biased region" description="Polar residues" evidence="1">
    <location>
        <begin position="146"/>
        <end position="156"/>
    </location>
</feature>
<dbReference type="InterPro" id="IPR050113">
    <property type="entry name" value="Ub_conjugating_enzyme"/>
</dbReference>
<evidence type="ECO:0000259" key="2">
    <source>
        <dbReference type="PROSITE" id="PS50127"/>
    </source>
</evidence>
<dbReference type="PROSITE" id="PS50127">
    <property type="entry name" value="UBC_2"/>
    <property type="match status" value="1"/>
</dbReference>
<organism evidence="3 4">
    <name type="scientific">Plasmodium coatneyi</name>
    <dbReference type="NCBI Taxonomy" id="208452"/>
    <lineage>
        <taxon>Eukaryota</taxon>
        <taxon>Sar</taxon>
        <taxon>Alveolata</taxon>
        <taxon>Apicomplexa</taxon>
        <taxon>Aconoidasida</taxon>
        <taxon>Haemosporida</taxon>
        <taxon>Plasmodiidae</taxon>
        <taxon>Plasmodium</taxon>
    </lineage>
</organism>